<name>V5G3E7_BYSSN</name>
<dbReference type="Proteomes" id="UP000018001">
    <property type="component" value="Unassembled WGS sequence"/>
</dbReference>
<feature type="region of interest" description="Disordered" evidence="1">
    <location>
        <begin position="41"/>
        <end position="82"/>
    </location>
</feature>
<proteinExistence type="predicted"/>
<accession>V5G3E7</accession>
<dbReference type="HOGENOM" id="CLU_2096529_0_0_1"/>
<protein>
    <submittedName>
        <fullName evidence="2">Uncharacterized protein</fullName>
    </submittedName>
</protein>
<feature type="compositionally biased region" description="Polar residues" evidence="1">
    <location>
        <begin position="41"/>
        <end position="55"/>
    </location>
</feature>
<evidence type="ECO:0000313" key="2">
    <source>
        <dbReference type="EMBL" id="GAD95367.1"/>
    </source>
</evidence>
<sequence>MEHPLRHLAVQEMVSSRAVRIAYTGIEIHIGWSSRTAAQRSGSMLDTRASISPSSEPKGHKKWRAVQPTANEAQRRGGRRRPMGATASMISAYGAGFVCMANKEMRGSDAPIQYLW</sequence>
<dbReference type="InParanoid" id="V5G3E7"/>
<gene>
    <name evidence="2" type="ORF">PVAR5_4009</name>
</gene>
<keyword evidence="3" id="KW-1185">Reference proteome</keyword>
<dbReference type="EMBL" id="BAUL01000122">
    <property type="protein sequence ID" value="GAD95367.1"/>
    <property type="molecule type" value="Genomic_DNA"/>
</dbReference>
<evidence type="ECO:0000256" key="1">
    <source>
        <dbReference type="SAM" id="MobiDB-lite"/>
    </source>
</evidence>
<evidence type="ECO:0000313" key="3">
    <source>
        <dbReference type="Proteomes" id="UP000018001"/>
    </source>
</evidence>
<dbReference type="AlphaFoldDB" id="V5G3E7"/>
<reference evidence="3" key="1">
    <citation type="journal article" date="2014" name="Genome Announc.">
        <title>Draft genome sequence of the formaldehyde-resistant fungus Byssochlamys spectabilis No. 5 (anamorph Paecilomyces variotii No. 5) (NBRC109023).</title>
        <authorList>
            <person name="Oka T."/>
            <person name="Ekino K."/>
            <person name="Fukuda K."/>
            <person name="Nomura Y."/>
        </authorList>
    </citation>
    <scope>NUCLEOTIDE SEQUENCE [LARGE SCALE GENOMIC DNA]</scope>
    <source>
        <strain evidence="3">No. 5 / NBRC 109023</strain>
    </source>
</reference>
<comment type="caution">
    <text evidence="2">The sequence shown here is derived from an EMBL/GenBank/DDBJ whole genome shotgun (WGS) entry which is preliminary data.</text>
</comment>
<organism evidence="2 3">
    <name type="scientific">Byssochlamys spectabilis (strain No. 5 / NBRC 109023)</name>
    <name type="common">Paecilomyces variotii</name>
    <dbReference type="NCBI Taxonomy" id="1356009"/>
    <lineage>
        <taxon>Eukaryota</taxon>
        <taxon>Fungi</taxon>
        <taxon>Dikarya</taxon>
        <taxon>Ascomycota</taxon>
        <taxon>Pezizomycotina</taxon>
        <taxon>Eurotiomycetes</taxon>
        <taxon>Eurotiomycetidae</taxon>
        <taxon>Eurotiales</taxon>
        <taxon>Thermoascaceae</taxon>
        <taxon>Paecilomyces</taxon>
    </lineage>
</organism>